<dbReference type="CDD" id="cd00009">
    <property type="entry name" value="AAA"/>
    <property type="match status" value="1"/>
</dbReference>
<evidence type="ECO:0000256" key="2">
    <source>
        <dbReference type="ARBA" id="ARBA00022840"/>
    </source>
</evidence>
<comment type="caution">
    <text evidence="6">The sequence shown here is derived from an EMBL/GenBank/DDBJ whole genome shotgun (WGS) entry which is preliminary data.</text>
</comment>
<dbReference type="AlphaFoldDB" id="A0A3D9VES8"/>
<dbReference type="EMBL" id="QTUC01000001">
    <property type="protein sequence ID" value="REF35831.1"/>
    <property type="molecule type" value="Genomic_DNA"/>
</dbReference>
<dbReference type="InterPro" id="IPR011703">
    <property type="entry name" value="ATPase_AAA-3"/>
</dbReference>
<dbReference type="Pfam" id="PF07726">
    <property type="entry name" value="AAA_3"/>
    <property type="match status" value="1"/>
</dbReference>
<dbReference type="Gene3D" id="1.10.8.80">
    <property type="entry name" value="Magnesium chelatase subunit I, C-Terminal domain"/>
    <property type="match status" value="1"/>
</dbReference>
<dbReference type="SUPFAM" id="SSF52540">
    <property type="entry name" value="P-loop containing nucleoside triphosphate hydrolases"/>
    <property type="match status" value="1"/>
</dbReference>
<dbReference type="GO" id="GO:0016887">
    <property type="term" value="F:ATP hydrolysis activity"/>
    <property type="evidence" value="ECO:0007669"/>
    <property type="project" value="InterPro"/>
</dbReference>
<evidence type="ECO:0000259" key="5">
    <source>
        <dbReference type="Pfam" id="PF17863"/>
    </source>
</evidence>
<dbReference type="PANTHER" id="PTHR42759">
    <property type="entry name" value="MOXR FAMILY PROTEIN"/>
    <property type="match status" value="1"/>
</dbReference>
<evidence type="ECO:0000313" key="6">
    <source>
        <dbReference type="EMBL" id="REF35831.1"/>
    </source>
</evidence>
<accession>A0A3D9VES8</accession>
<protein>
    <submittedName>
        <fullName evidence="6">MoxR-like ATPase</fullName>
    </submittedName>
</protein>
<dbReference type="Pfam" id="PF17863">
    <property type="entry name" value="AAA_lid_2"/>
    <property type="match status" value="1"/>
</dbReference>
<evidence type="ECO:0000256" key="3">
    <source>
        <dbReference type="ARBA" id="ARBA00061607"/>
    </source>
</evidence>
<dbReference type="InterPro" id="IPR041628">
    <property type="entry name" value="ChlI/MoxR_AAA_lid"/>
</dbReference>
<dbReference type="PIRSF" id="PIRSF002849">
    <property type="entry name" value="AAA_ATPase_chaperone_MoxR_prd"/>
    <property type="match status" value="1"/>
</dbReference>
<comment type="similarity">
    <text evidence="3">Belongs to the MoxR family.</text>
</comment>
<feature type="domain" description="ChlI/MoxR AAA lid" evidence="5">
    <location>
        <begin position="238"/>
        <end position="310"/>
    </location>
</feature>
<name>A0A3D9VES8_THECX</name>
<organism evidence="6 7">
    <name type="scientific">Thermasporomyces composti</name>
    <dbReference type="NCBI Taxonomy" id="696763"/>
    <lineage>
        <taxon>Bacteria</taxon>
        <taxon>Bacillati</taxon>
        <taxon>Actinomycetota</taxon>
        <taxon>Actinomycetes</taxon>
        <taxon>Propionibacteriales</taxon>
        <taxon>Nocardioidaceae</taxon>
        <taxon>Thermasporomyces</taxon>
    </lineage>
</organism>
<sequence>METSTLSVPEVSRLCREVLDAVGQVVVGKRDALELVLAGVLAGGHILLEDLPGLGKTLTARSFAQALGVEFRRIQFTPDLLPADVTGSLLYDQRSHDFTFRPGPVFTNLLLADEINRTPPKTQAALLEAMQERQVSVEGTTYRLPTPFHVLATANPIEYEGTYPLPEAQLDRFLLRVSFGYPDSDEEFDVLRRRMARRREEAEVPRVVDGPTLLRMQAAVEEVAVEDSVGRYLVAVVRATRADERVLVGASPRGSVALLMLARAKAVLAGRDYVLPEDVKELAVPALAHRLTLRPEMWLQRVEPERVVRDVLAAVPTPASDALPSYSR</sequence>
<evidence type="ECO:0000256" key="1">
    <source>
        <dbReference type="ARBA" id="ARBA00022741"/>
    </source>
</evidence>
<reference evidence="6 7" key="1">
    <citation type="submission" date="2018-08" db="EMBL/GenBank/DDBJ databases">
        <title>Sequencing the genomes of 1000 actinobacteria strains.</title>
        <authorList>
            <person name="Klenk H.-P."/>
        </authorList>
    </citation>
    <scope>NUCLEOTIDE SEQUENCE [LARGE SCALE GENOMIC DNA]</scope>
    <source>
        <strain evidence="6 7">DSM 22891</strain>
    </source>
</reference>
<dbReference type="Gene3D" id="3.40.50.300">
    <property type="entry name" value="P-loop containing nucleotide triphosphate hydrolases"/>
    <property type="match status" value="1"/>
</dbReference>
<dbReference type="InterPro" id="IPR050764">
    <property type="entry name" value="CbbQ/NirQ/NorQ/GpvN"/>
</dbReference>
<evidence type="ECO:0000259" key="4">
    <source>
        <dbReference type="Pfam" id="PF07726"/>
    </source>
</evidence>
<dbReference type="OrthoDB" id="9808397at2"/>
<feature type="domain" description="ATPase AAA-3" evidence="4">
    <location>
        <begin position="45"/>
        <end position="175"/>
    </location>
</feature>
<gene>
    <name evidence="6" type="ORF">DFJ64_1223</name>
</gene>
<evidence type="ECO:0000313" key="7">
    <source>
        <dbReference type="Proteomes" id="UP000256485"/>
    </source>
</evidence>
<dbReference type="GO" id="GO:0005524">
    <property type="term" value="F:ATP binding"/>
    <property type="evidence" value="ECO:0007669"/>
    <property type="project" value="UniProtKB-KW"/>
</dbReference>
<dbReference type="PANTHER" id="PTHR42759:SF5">
    <property type="entry name" value="METHANOL DEHYDROGENASE REGULATOR"/>
    <property type="match status" value="1"/>
</dbReference>
<keyword evidence="7" id="KW-1185">Reference proteome</keyword>
<dbReference type="FunFam" id="3.40.50.300:FF:000640">
    <property type="entry name" value="MoxR family ATPase"/>
    <property type="match status" value="1"/>
</dbReference>
<dbReference type="RefSeq" id="WP_115849554.1">
    <property type="nucleotide sequence ID" value="NZ_QTUC01000001.1"/>
</dbReference>
<keyword evidence="2" id="KW-0067">ATP-binding</keyword>
<dbReference type="InterPro" id="IPR027417">
    <property type="entry name" value="P-loop_NTPase"/>
</dbReference>
<keyword evidence="1" id="KW-0547">Nucleotide-binding</keyword>
<proteinExistence type="inferred from homology"/>
<dbReference type="Proteomes" id="UP000256485">
    <property type="component" value="Unassembled WGS sequence"/>
</dbReference>